<dbReference type="InterPro" id="IPR051275">
    <property type="entry name" value="Cell_adhesion_signaling"/>
</dbReference>
<dbReference type="GO" id="GO:0050839">
    <property type="term" value="F:cell adhesion molecule binding"/>
    <property type="evidence" value="ECO:0007669"/>
    <property type="project" value="TreeGrafter"/>
</dbReference>
<dbReference type="GO" id="GO:0005886">
    <property type="term" value="C:plasma membrane"/>
    <property type="evidence" value="ECO:0007669"/>
    <property type="project" value="TreeGrafter"/>
</dbReference>
<dbReference type="Ensembl" id="ENSSPUT00000006174.1">
    <property type="protein sequence ID" value="ENSSPUP00000005800.1"/>
    <property type="gene ID" value="ENSSPUG00000004478.1"/>
</dbReference>
<feature type="domain" description="Ig-like" evidence="7">
    <location>
        <begin position="18"/>
        <end position="105"/>
    </location>
</feature>
<reference evidence="8" key="2">
    <citation type="submission" date="2025-09" db="UniProtKB">
        <authorList>
            <consortium name="Ensembl"/>
        </authorList>
    </citation>
    <scope>IDENTIFICATION</scope>
</reference>
<reference evidence="8" key="1">
    <citation type="submission" date="2025-08" db="UniProtKB">
        <authorList>
            <consortium name="Ensembl"/>
        </authorList>
    </citation>
    <scope>IDENTIFICATION</scope>
</reference>
<dbReference type="Gene3D" id="2.60.40.10">
    <property type="entry name" value="Immunoglobulins"/>
    <property type="match status" value="1"/>
</dbReference>
<dbReference type="CDD" id="cd00096">
    <property type="entry name" value="Ig"/>
    <property type="match status" value="1"/>
</dbReference>
<dbReference type="Proteomes" id="UP000694392">
    <property type="component" value="Unplaced"/>
</dbReference>
<sequence length="236" mass="26104">MPWTVTGNSKHLFPPSLPGAELAINNNLANHTLLTDPGQVRSLWCVVRNNTRGEELLWLRGDRTVDLKEGNKVNASNICISPVTEDDNGVTFTCKLAQDPATHISVILNVTFSPLLTGEDPDPVEENSDVTLSCHVKANPHAQMAWYKDNSILALEKDHHQVYQSSVNFQLTIKGTQKSDNGTYTCWYLAFLPTDKKPVFPLEAIIAAAVVVVLTLTFGIVARREKIFKVRNTPAN</sequence>
<evidence type="ECO:0000256" key="1">
    <source>
        <dbReference type="ARBA" id="ARBA00004479"/>
    </source>
</evidence>
<dbReference type="InterPro" id="IPR013151">
    <property type="entry name" value="Immunoglobulin_dom"/>
</dbReference>
<evidence type="ECO:0000256" key="5">
    <source>
        <dbReference type="ARBA" id="ARBA00023319"/>
    </source>
</evidence>
<evidence type="ECO:0000313" key="8">
    <source>
        <dbReference type="Ensembl" id="ENSSPUP00000005800.1"/>
    </source>
</evidence>
<dbReference type="PANTHER" id="PTHR11640:SF31">
    <property type="entry name" value="IRREGULAR CHIASM C-ROUGHEST PROTEIN-RELATED"/>
    <property type="match status" value="1"/>
</dbReference>
<keyword evidence="6" id="KW-1133">Transmembrane helix</keyword>
<evidence type="ECO:0000256" key="3">
    <source>
        <dbReference type="ARBA" id="ARBA00023157"/>
    </source>
</evidence>
<evidence type="ECO:0000256" key="2">
    <source>
        <dbReference type="ARBA" id="ARBA00023136"/>
    </source>
</evidence>
<dbReference type="InterPro" id="IPR036179">
    <property type="entry name" value="Ig-like_dom_sf"/>
</dbReference>
<dbReference type="Pfam" id="PF13927">
    <property type="entry name" value="Ig_3"/>
    <property type="match status" value="1"/>
</dbReference>
<protein>
    <recommendedName>
        <fullName evidence="7">Ig-like domain-containing protein</fullName>
    </recommendedName>
</protein>
<evidence type="ECO:0000256" key="6">
    <source>
        <dbReference type="SAM" id="Phobius"/>
    </source>
</evidence>
<dbReference type="InterPro" id="IPR003599">
    <property type="entry name" value="Ig_sub"/>
</dbReference>
<proteinExistence type="predicted"/>
<feature type="domain" description="Ig-like" evidence="7">
    <location>
        <begin position="114"/>
        <end position="186"/>
    </location>
</feature>
<dbReference type="SUPFAM" id="SSF48726">
    <property type="entry name" value="Immunoglobulin"/>
    <property type="match status" value="2"/>
</dbReference>
<dbReference type="PROSITE" id="PS50835">
    <property type="entry name" value="IG_LIKE"/>
    <property type="match status" value="2"/>
</dbReference>
<dbReference type="SMART" id="SM00408">
    <property type="entry name" value="IGc2"/>
    <property type="match status" value="1"/>
</dbReference>
<comment type="subcellular location">
    <subcellularLocation>
        <location evidence="1">Membrane</location>
        <topology evidence="1">Single-pass type I membrane protein</topology>
    </subcellularLocation>
</comment>
<evidence type="ECO:0000313" key="9">
    <source>
        <dbReference type="Proteomes" id="UP000694392"/>
    </source>
</evidence>
<dbReference type="GO" id="GO:0098609">
    <property type="term" value="P:cell-cell adhesion"/>
    <property type="evidence" value="ECO:0007669"/>
    <property type="project" value="TreeGrafter"/>
</dbReference>
<keyword evidence="4" id="KW-0325">Glycoprotein</keyword>
<evidence type="ECO:0000259" key="7">
    <source>
        <dbReference type="PROSITE" id="PS50835"/>
    </source>
</evidence>
<dbReference type="Pfam" id="PF00047">
    <property type="entry name" value="ig"/>
    <property type="match status" value="1"/>
</dbReference>
<name>A0A8D0GIP8_SPHPU</name>
<feature type="transmembrane region" description="Helical" evidence="6">
    <location>
        <begin position="199"/>
        <end position="222"/>
    </location>
</feature>
<dbReference type="OMA" id="TCQLARN"/>
<dbReference type="SMART" id="SM00409">
    <property type="entry name" value="IG"/>
    <property type="match status" value="2"/>
</dbReference>
<dbReference type="InterPro" id="IPR003598">
    <property type="entry name" value="Ig_sub2"/>
</dbReference>
<accession>A0A8D0GIP8</accession>
<dbReference type="PANTHER" id="PTHR11640">
    <property type="entry name" value="NEPHRIN"/>
    <property type="match status" value="1"/>
</dbReference>
<dbReference type="GO" id="GO:0005911">
    <property type="term" value="C:cell-cell junction"/>
    <property type="evidence" value="ECO:0007669"/>
    <property type="project" value="TreeGrafter"/>
</dbReference>
<keyword evidence="5" id="KW-0393">Immunoglobulin domain</keyword>
<keyword evidence="6" id="KW-0812">Transmembrane</keyword>
<evidence type="ECO:0000256" key="4">
    <source>
        <dbReference type="ARBA" id="ARBA00023180"/>
    </source>
</evidence>
<keyword evidence="2 6" id="KW-0472">Membrane</keyword>
<dbReference type="GeneTree" id="ENSGT00510000048311"/>
<keyword evidence="9" id="KW-1185">Reference proteome</keyword>
<dbReference type="InterPro" id="IPR013783">
    <property type="entry name" value="Ig-like_fold"/>
</dbReference>
<dbReference type="InterPro" id="IPR007110">
    <property type="entry name" value="Ig-like_dom"/>
</dbReference>
<organism evidence="8 9">
    <name type="scientific">Sphenodon punctatus</name>
    <name type="common">Tuatara</name>
    <name type="synonym">Hatteria punctata</name>
    <dbReference type="NCBI Taxonomy" id="8508"/>
    <lineage>
        <taxon>Eukaryota</taxon>
        <taxon>Metazoa</taxon>
        <taxon>Chordata</taxon>
        <taxon>Craniata</taxon>
        <taxon>Vertebrata</taxon>
        <taxon>Euteleostomi</taxon>
        <taxon>Lepidosauria</taxon>
        <taxon>Sphenodontia</taxon>
        <taxon>Sphenodontidae</taxon>
        <taxon>Sphenodon</taxon>
    </lineage>
</organism>
<keyword evidence="3" id="KW-1015">Disulfide bond</keyword>
<dbReference type="AlphaFoldDB" id="A0A8D0GIP8"/>